<evidence type="ECO:0000313" key="8">
    <source>
        <dbReference type="EMBL" id="ELQ65480.1"/>
    </source>
</evidence>
<evidence type="ECO:0000259" key="7">
    <source>
        <dbReference type="Pfam" id="PF02668"/>
    </source>
</evidence>
<comment type="similarity">
    <text evidence="2">Belongs to the TfdA dioxygenase family.</text>
</comment>
<dbReference type="PANTHER" id="PTHR30468">
    <property type="entry name" value="ALPHA-KETOGLUTARATE-DEPENDENT SULFONATE DIOXYGENASE"/>
    <property type="match status" value="1"/>
</dbReference>
<evidence type="ECO:0000256" key="1">
    <source>
        <dbReference type="ARBA" id="ARBA00001954"/>
    </source>
</evidence>
<comment type="cofactor">
    <cofactor evidence="1">
        <name>Fe(2+)</name>
        <dbReference type="ChEBI" id="CHEBI:29033"/>
    </cofactor>
</comment>
<evidence type="ECO:0000256" key="6">
    <source>
        <dbReference type="ARBA" id="ARBA00023004"/>
    </source>
</evidence>
<name>L7JD70_PYRO1</name>
<dbReference type="GO" id="GO:0046872">
    <property type="term" value="F:metal ion binding"/>
    <property type="evidence" value="ECO:0007669"/>
    <property type="project" value="UniProtKB-KW"/>
</dbReference>
<evidence type="ECO:0000256" key="4">
    <source>
        <dbReference type="ARBA" id="ARBA00022964"/>
    </source>
</evidence>
<dbReference type="Gene3D" id="3.60.130.10">
    <property type="entry name" value="Clavaminate synthase-like"/>
    <property type="match status" value="2"/>
</dbReference>
<dbReference type="GO" id="GO:0005737">
    <property type="term" value="C:cytoplasm"/>
    <property type="evidence" value="ECO:0007669"/>
    <property type="project" value="TreeGrafter"/>
</dbReference>
<evidence type="ECO:0000256" key="2">
    <source>
        <dbReference type="ARBA" id="ARBA00005896"/>
    </source>
</evidence>
<sequence length="399" mass="44930">MSPSAVDVVTEVHNVAKKAIETESQTKYPEPLKLSGALDSYEYFDTTPIIGREYPNANLVDILNSPNSDELIRDLAITISQRGVVFFRAQDNLTNDLQKKLILRLGELTGRPKTSGLHIHPLLNAERETYGGDDNEISTISSAQNDKLYKKTWTQPDELSPKKQSTAQWHSDIAFEPVPADYTSLRLTELPKTGGGESLLYSQPRGAPENVGTDLRAVHPLVRTNPVTGWKSIFPVGGHVQHVNGLTDEESDGLLKWYLDLVYRNHELQTRLKWRNKNDIAIWDNRSVFHTATFDLEGQGDRFGNRAVGLGERPYLDPGSRSRREALAEGNELQQSVFYPHFGTIRGGFLPADKPDNLITDDVVVKTLKECGFCNRDAEQHKYSICGSWKYWKQQSNHD</sequence>
<feature type="domain" description="TauD/TfdA-like" evidence="7">
    <location>
        <begin position="45"/>
        <end position="200"/>
    </location>
</feature>
<reference evidence="8" key="1">
    <citation type="journal article" date="2012" name="PLoS Genet.">
        <title>Comparative analysis of the genomes of two field isolates of the rice blast fungus Magnaporthe oryzae.</title>
        <authorList>
            <person name="Xue M."/>
            <person name="Yang J."/>
            <person name="Li Z."/>
            <person name="Hu S."/>
            <person name="Yao N."/>
            <person name="Dean R.A."/>
            <person name="Zhao W."/>
            <person name="Shen M."/>
            <person name="Zhang H."/>
            <person name="Li C."/>
            <person name="Liu L."/>
            <person name="Cao L."/>
            <person name="Xu X."/>
            <person name="Xing Y."/>
            <person name="Hsiang T."/>
            <person name="Zhang Z."/>
            <person name="Xu J.R."/>
            <person name="Peng Y.L."/>
        </authorList>
    </citation>
    <scope>NUCLEOTIDE SEQUENCE [LARGE SCALE GENOMIC DNA]</scope>
    <source>
        <strain evidence="8">P131</strain>
    </source>
</reference>
<dbReference type="EMBL" id="JH794333">
    <property type="protein sequence ID" value="ELQ65480.1"/>
    <property type="molecule type" value="Genomic_DNA"/>
</dbReference>
<dbReference type="InterPro" id="IPR051323">
    <property type="entry name" value="AtsK-like"/>
</dbReference>
<evidence type="ECO:0000256" key="3">
    <source>
        <dbReference type="ARBA" id="ARBA00022723"/>
    </source>
</evidence>
<organism>
    <name type="scientific">Pyricularia oryzae (strain P131)</name>
    <name type="common">Rice blast fungus</name>
    <name type="synonym">Magnaporthe oryzae</name>
    <dbReference type="NCBI Taxonomy" id="1143193"/>
    <lineage>
        <taxon>Eukaryota</taxon>
        <taxon>Fungi</taxon>
        <taxon>Dikarya</taxon>
        <taxon>Ascomycota</taxon>
        <taxon>Pezizomycotina</taxon>
        <taxon>Sordariomycetes</taxon>
        <taxon>Sordariomycetidae</taxon>
        <taxon>Magnaporthales</taxon>
        <taxon>Pyriculariaceae</taxon>
        <taxon>Pyricularia</taxon>
    </lineage>
</organism>
<dbReference type="PANTHER" id="PTHR30468:SF10">
    <property type="entry name" value="TAUD_TFDA-LIKE DOMAIN-CONTAINING PROTEIN"/>
    <property type="match status" value="1"/>
</dbReference>
<protein>
    <submittedName>
        <fullName evidence="8">Alpha-ketoglutarate-dependent taurine dioxygenase</fullName>
    </submittedName>
</protein>
<keyword evidence="6" id="KW-0408">Iron</keyword>
<dbReference type="AlphaFoldDB" id="L7JD70"/>
<keyword evidence="3" id="KW-0479">Metal-binding</keyword>
<keyword evidence="4 8" id="KW-0223">Dioxygenase</keyword>
<gene>
    <name evidence="8" type="ORF">OOW_P131scaffold00487g4</name>
</gene>
<proteinExistence type="inferred from homology"/>
<dbReference type="Pfam" id="PF02668">
    <property type="entry name" value="TauD"/>
    <property type="match status" value="2"/>
</dbReference>
<feature type="domain" description="TauD/TfdA-like" evidence="7">
    <location>
        <begin position="209"/>
        <end position="299"/>
    </location>
</feature>
<dbReference type="InterPro" id="IPR003819">
    <property type="entry name" value="TauD/TfdA-like"/>
</dbReference>
<dbReference type="GO" id="GO:0016706">
    <property type="term" value="F:2-oxoglutarate-dependent dioxygenase activity"/>
    <property type="evidence" value="ECO:0007669"/>
    <property type="project" value="TreeGrafter"/>
</dbReference>
<dbReference type="SUPFAM" id="SSF51197">
    <property type="entry name" value="Clavaminate synthase-like"/>
    <property type="match status" value="1"/>
</dbReference>
<accession>L7JD70</accession>
<keyword evidence="5" id="KW-0560">Oxidoreductase</keyword>
<dbReference type="InterPro" id="IPR042098">
    <property type="entry name" value="TauD-like_sf"/>
</dbReference>
<evidence type="ECO:0000256" key="5">
    <source>
        <dbReference type="ARBA" id="ARBA00023002"/>
    </source>
</evidence>